<protein>
    <submittedName>
        <fullName evidence="1">Uncharacterized protein</fullName>
    </submittedName>
</protein>
<dbReference type="EMBL" id="LAZR01030108">
    <property type="protein sequence ID" value="KKL57610.1"/>
    <property type="molecule type" value="Genomic_DNA"/>
</dbReference>
<gene>
    <name evidence="1" type="ORF">LCGC14_2233700</name>
</gene>
<comment type="caution">
    <text evidence="1">The sequence shown here is derived from an EMBL/GenBank/DDBJ whole genome shotgun (WGS) entry which is preliminary data.</text>
</comment>
<dbReference type="AlphaFoldDB" id="A0A0F9FK05"/>
<sequence length="176" mass="19942">MALVKRNKKGVAQETPSKFVTPDEIGGLDPSLYPIDPKKFEATISVSEERISAELPERDPIKELGVTFKRNPTVAGLMGISRTMKGVKIRVPKNSKHMRIKYEDIWLNGTKFEPGVTYELHPLLAQELNERIQAFENSLMRQTTGGSMMDPTIAREFDEQERAEQVRVMTSGMFED</sequence>
<evidence type="ECO:0000313" key="1">
    <source>
        <dbReference type="EMBL" id="KKL57610.1"/>
    </source>
</evidence>
<reference evidence="1" key="1">
    <citation type="journal article" date="2015" name="Nature">
        <title>Complex archaea that bridge the gap between prokaryotes and eukaryotes.</title>
        <authorList>
            <person name="Spang A."/>
            <person name="Saw J.H."/>
            <person name="Jorgensen S.L."/>
            <person name="Zaremba-Niedzwiedzka K."/>
            <person name="Martijn J."/>
            <person name="Lind A.E."/>
            <person name="van Eijk R."/>
            <person name="Schleper C."/>
            <person name="Guy L."/>
            <person name="Ettema T.J."/>
        </authorList>
    </citation>
    <scope>NUCLEOTIDE SEQUENCE</scope>
</reference>
<organism evidence="1">
    <name type="scientific">marine sediment metagenome</name>
    <dbReference type="NCBI Taxonomy" id="412755"/>
    <lineage>
        <taxon>unclassified sequences</taxon>
        <taxon>metagenomes</taxon>
        <taxon>ecological metagenomes</taxon>
    </lineage>
</organism>
<accession>A0A0F9FK05</accession>
<name>A0A0F9FK05_9ZZZZ</name>
<proteinExistence type="predicted"/>